<dbReference type="AlphaFoldDB" id="A0A645J7A5"/>
<proteinExistence type="predicted"/>
<evidence type="ECO:0000313" key="1">
    <source>
        <dbReference type="EMBL" id="MPN55373.1"/>
    </source>
</evidence>
<comment type="caution">
    <text evidence="1">The sequence shown here is derived from an EMBL/GenBank/DDBJ whole genome shotgun (WGS) entry which is preliminary data.</text>
</comment>
<protein>
    <submittedName>
        <fullName evidence="1">Uncharacterized protein</fullName>
    </submittedName>
</protein>
<dbReference type="EMBL" id="VSSQ01124528">
    <property type="protein sequence ID" value="MPN55373.1"/>
    <property type="molecule type" value="Genomic_DNA"/>
</dbReference>
<name>A0A645J7A5_9ZZZZ</name>
<accession>A0A645J7A5</accession>
<organism evidence="1">
    <name type="scientific">bioreactor metagenome</name>
    <dbReference type="NCBI Taxonomy" id="1076179"/>
    <lineage>
        <taxon>unclassified sequences</taxon>
        <taxon>metagenomes</taxon>
        <taxon>ecological metagenomes</taxon>
    </lineage>
</organism>
<gene>
    <name evidence="1" type="ORF">SDC9_203055</name>
</gene>
<reference evidence="1" key="1">
    <citation type="submission" date="2019-08" db="EMBL/GenBank/DDBJ databases">
        <authorList>
            <person name="Kucharzyk K."/>
            <person name="Murdoch R.W."/>
            <person name="Higgins S."/>
            <person name="Loffler F."/>
        </authorList>
    </citation>
    <scope>NUCLEOTIDE SEQUENCE</scope>
</reference>
<sequence>MGDGDPDAAFVAERHEPVGLLQRGNERFFAEDVAAVANGEFKLLKPAFRNAGAENDHIRLFPFDHRAVIGVMPLRADFRHPLFDSIAVRIGQRDGFDTGQPLESEMGTVSAAPGIRGIVDNADLPGTIHCHFLSVIFSWMRDIRP</sequence>